<gene>
    <name evidence="3" type="ORF">BC349_00455</name>
</gene>
<dbReference type="InterPro" id="IPR050065">
    <property type="entry name" value="GlmU-like"/>
</dbReference>
<keyword evidence="2" id="KW-0012">Acyltransferase</keyword>
<dbReference type="PANTHER" id="PTHR43584">
    <property type="entry name" value="NUCLEOTIDYL TRANSFERASE"/>
    <property type="match status" value="1"/>
</dbReference>
<evidence type="ECO:0000256" key="1">
    <source>
        <dbReference type="ARBA" id="ARBA00022679"/>
    </source>
</evidence>
<name>A0ABR7M330_9BACT</name>
<evidence type="ECO:0000313" key="3">
    <source>
        <dbReference type="EMBL" id="MBC6489423.1"/>
    </source>
</evidence>
<comment type="caution">
    <text evidence="3">The sequence shown here is derived from an EMBL/GenBank/DDBJ whole genome shotgun (WGS) entry which is preliminary data.</text>
</comment>
<reference evidence="3 4" key="1">
    <citation type="submission" date="2016-07" db="EMBL/GenBank/DDBJ databases">
        <title>Genome analysis of Flavihumibacter stibioxidans YS-17.</title>
        <authorList>
            <person name="Shi K."/>
            <person name="Han Y."/>
            <person name="Wang G."/>
        </authorList>
    </citation>
    <scope>NUCLEOTIDE SEQUENCE [LARGE SCALE GENOMIC DNA]</scope>
    <source>
        <strain evidence="3 4">YS-17</strain>
    </source>
</reference>
<accession>A0ABR7M330</accession>
<dbReference type="InterPro" id="IPR011004">
    <property type="entry name" value="Trimer_LpxA-like_sf"/>
</dbReference>
<protein>
    <recommendedName>
        <fullName evidence="5">Glucose-1-phosphate thymidylyltransferase</fullName>
    </recommendedName>
</protein>
<dbReference type="PANTHER" id="PTHR43584:SF9">
    <property type="entry name" value="TRANSFERASE HEXAPEPTIDE REPEAT CONTAINING PROTEIN"/>
    <property type="match status" value="1"/>
</dbReference>
<sequence length="395" mass="43907">MQCIIFSEEYCRPENLFPFTLTRRMQDIRIGILTIREKWEKILNLPSFDRWEGDYKESDRSLVIDSGIEEGNYLLVHANIIPTDSLIAAVKKLQKGELLVHPDAGAIAMHFTKEEVTGLHKIKVHNTLAFEEDIFCVNNPWDLFKLNDLALRLDFELMTRGRRSAPISATNRITNPEQVFLEEGAEMEHCIINAAMGPVYIGKDAQLMEGCCIRGPLSVGENSVIKMGAKIYGATTIGPYCLAGGEIKNSILMGYSHKAHDGYLGDAIIGEWCNLGAGTSASNIKNNAGQVMVYHPASEGGRGLAGMKCGLIMGDYSRSAINTSFNTGSVVGVSCSVFGNGLLPKYIPNFSWGAEGVRKYEFDKSLRDIRNWKALKGMDLEPREENILKYIYDNF</sequence>
<organism evidence="3 4">
    <name type="scientific">Flavihumibacter stibioxidans</name>
    <dbReference type="NCBI Taxonomy" id="1834163"/>
    <lineage>
        <taxon>Bacteria</taxon>
        <taxon>Pseudomonadati</taxon>
        <taxon>Bacteroidota</taxon>
        <taxon>Chitinophagia</taxon>
        <taxon>Chitinophagales</taxon>
        <taxon>Chitinophagaceae</taxon>
        <taxon>Flavihumibacter</taxon>
    </lineage>
</organism>
<evidence type="ECO:0000313" key="4">
    <source>
        <dbReference type="Proteomes" id="UP000765802"/>
    </source>
</evidence>
<dbReference type="RefSeq" id="WP_187254784.1">
    <property type="nucleotide sequence ID" value="NZ_JBHULF010000006.1"/>
</dbReference>
<dbReference type="InterPro" id="IPR023917">
    <property type="entry name" value="Bifunctiontional_GlmU_bac-type"/>
</dbReference>
<dbReference type="EMBL" id="MBUA01000001">
    <property type="protein sequence ID" value="MBC6489423.1"/>
    <property type="molecule type" value="Genomic_DNA"/>
</dbReference>
<dbReference type="Pfam" id="PF13562">
    <property type="entry name" value="NTP_transf_4"/>
    <property type="match status" value="1"/>
</dbReference>
<evidence type="ECO:0008006" key="5">
    <source>
        <dbReference type="Google" id="ProtNLM"/>
    </source>
</evidence>
<dbReference type="NCBIfam" id="TIGR03991">
    <property type="entry name" value="alt_bact_glmU"/>
    <property type="match status" value="1"/>
</dbReference>
<keyword evidence="1" id="KW-0808">Transferase</keyword>
<proteinExistence type="predicted"/>
<dbReference type="SUPFAM" id="SSF51161">
    <property type="entry name" value="Trimeric LpxA-like enzymes"/>
    <property type="match status" value="1"/>
</dbReference>
<dbReference type="Proteomes" id="UP000765802">
    <property type="component" value="Unassembled WGS sequence"/>
</dbReference>
<dbReference type="Gene3D" id="2.160.10.10">
    <property type="entry name" value="Hexapeptide repeat proteins"/>
    <property type="match status" value="1"/>
</dbReference>
<keyword evidence="4" id="KW-1185">Reference proteome</keyword>
<evidence type="ECO:0000256" key="2">
    <source>
        <dbReference type="ARBA" id="ARBA00023315"/>
    </source>
</evidence>